<dbReference type="PANTHER" id="PTHR45832:SF22">
    <property type="entry name" value="SERINE_THREONINE-PROTEIN KINASE SAMKA-RELATED"/>
    <property type="match status" value="1"/>
</dbReference>
<protein>
    <recommendedName>
        <fullName evidence="5">Protein kinase domain-containing protein</fullName>
    </recommendedName>
</protein>
<evidence type="ECO:0000313" key="6">
    <source>
        <dbReference type="EMBL" id="NDV33396.1"/>
    </source>
</evidence>
<keyword evidence="3" id="KW-0067">ATP-binding</keyword>
<dbReference type="InterPro" id="IPR000719">
    <property type="entry name" value="Prot_kinase_dom"/>
</dbReference>
<evidence type="ECO:0000259" key="5">
    <source>
        <dbReference type="PROSITE" id="PS50011"/>
    </source>
</evidence>
<dbReference type="Pfam" id="PF00069">
    <property type="entry name" value="Pkinase"/>
    <property type="match status" value="1"/>
</dbReference>
<evidence type="ECO:0000256" key="2">
    <source>
        <dbReference type="ARBA" id="ARBA00022741"/>
    </source>
</evidence>
<accession>A0A6B2L8U8</accession>
<dbReference type="GO" id="GO:0005524">
    <property type="term" value="F:ATP binding"/>
    <property type="evidence" value="ECO:0007669"/>
    <property type="project" value="UniProtKB-KW"/>
</dbReference>
<proteinExistence type="inferred from homology"/>
<dbReference type="GO" id="GO:0004672">
    <property type="term" value="F:protein kinase activity"/>
    <property type="evidence" value="ECO:0007669"/>
    <property type="project" value="InterPro"/>
</dbReference>
<sequence>MEERATRAPSRVPVLKGEGQIRSKELELINSDNPTEIFEEQAVEAKGGFGKVVRAVHTVTNAVVAVKKVKHQNLKQQRDNLQEIMFMEEAKELPNIVKYYTSYEHPPHLWIVMEYVEGAPLSLFFSEKNGTLLQRLTEDMLAYLAQQILIGLEALHHHQIAHRDIKPSNIILSIHGHVKLIDFGLCVDVSGGPDYHMVGSSYWMAPEVIRGALHSTPVDIWGFGICMAELINGVAYSSMTNSVRMMFDVAIKGMPVIKQADWSDAAKEFVESCLQMDPQARPTATQLLEHEFMEAILEDSPEYLGDWVHWAFYESDDDEEMVVSNGSLPKIKQIDEEISEDD</sequence>
<dbReference type="PROSITE" id="PS50011">
    <property type="entry name" value="PROTEIN_KINASE_DOM"/>
    <property type="match status" value="1"/>
</dbReference>
<evidence type="ECO:0000256" key="4">
    <source>
        <dbReference type="SAM" id="Coils"/>
    </source>
</evidence>
<feature type="coiled-coil region" evidence="4">
    <location>
        <begin position="64"/>
        <end position="91"/>
    </location>
</feature>
<evidence type="ECO:0000256" key="3">
    <source>
        <dbReference type="ARBA" id="ARBA00022840"/>
    </source>
</evidence>
<keyword evidence="2" id="KW-0547">Nucleotide-binding</keyword>
<keyword evidence="4" id="KW-0175">Coiled coil</keyword>
<dbReference type="InterPro" id="IPR051931">
    <property type="entry name" value="PAK3-like"/>
</dbReference>
<organism evidence="6">
    <name type="scientific">Arcella intermedia</name>
    <dbReference type="NCBI Taxonomy" id="1963864"/>
    <lineage>
        <taxon>Eukaryota</taxon>
        <taxon>Amoebozoa</taxon>
        <taxon>Tubulinea</taxon>
        <taxon>Elardia</taxon>
        <taxon>Arcellinida</taxon>
        <taxon>Sphaerothecina</taxon>
        <taxon>Arcellidae</taxon>
        <taxon>Arcella</taxon>
    </lineage>
</organism>
<dbReference type="InterPro" id="IPR011009">
    <property type="entry name" value="Kinase-like_dom_sf"/>
</dbReference>
<dbReference type="SUPFAM" id="SSF56112">
    <property type="entry name" value="Protein kinase-like (PK-like)"/>
    <property type="match status" value="1"/>
</dbReference>
<dbReference type="SMART" id="SM00220">
    <property type="entry name" value="S_TKc"/>
    <property type="match status" value="1"/>
</dbReference>
<dbReference type="CDD" id="cd05122">
    <property type="entry name" value="PKc_STE"/>
    <property type="match status" value="1"/>
</dbReference>
<dbReference type="EMBL" id="GIBP01004427">
    <property type="protein sequence ID" value="NDV33396.1"/>
    <property type="molecule type" value="Transcribed_RNA"/>
</dbReference>
<feature type="domain" description="Protein kinase" evidence="5">
    <location>
        <begin position="38"/>
        <end position="293"/>
    </location>
</feature>
<reference evidence="6" key="1">
    <citation type="journal article" date="2020" name="J. Eukaryot. Microbiol.">
        <title>De novo Sequencing, Assembly and Annotation of the Transcriptome for the Free-Living Testate Amoeba Arcella intermedia.</title>
        <authorList>
            <person name="Ribeiro G.M."/>
            <person name="Porfirio-Sousa A.L."/>
            <person name="Maurer-Alcala X.X."/>
            <person name="Katz L.A."/>
            <person name="Lahr D.J.G."/>
        </authorList>
    </citation>
    <scope>NUCLEOTIDE SEQUENCE</scope>
</reference>
<dbReference type="PROSITE" id="PS00108">
    <property type="entry name" value="PROTEIN_KINASE_ST"/>
    <property type="match status" value="1"/>
</dbReference>
<evidence type="ECO:0000256" key="1">
    <source>
        <dbReference type="ARBA" id="ARBA00008874"/>
    </source>
</evidence>
<name>A0A6B2L8U8_9EUKA</name>
<dbReference type="AlphaFoldDB" id="A0A6B2L8U8"/>
<comment type="similarity">
    <text evidence="1">Belongs to the protein kinase superfamily. STE Ser/Thr protein kinase family. STE20 subfamily.</text>
</comment>
<dbReference type="PANTHER" id="PTHR45832">
    <property type="entry name" value="SERINE/THREONINE-PROTEIN KINASE SAMKA-RELATED-RELATED"/>
    <property type="match status" value="1"/>
</dbReference>
<dbReference type="InterPro" id="IPR008271">
    <property type="entry name" value="Ser/Thr_kinase_AS"/>
</dbReference>
<dbReference type="Gene3D" id="1.10.510.10">
    <property type="entry name" value="Transferase(Phosphotransferase) domain 1"/>
    <property type="match status" value="1"/>
</dbReference>